<feature type="signal peptide" evidence="9">
    <location>
        <begin position="1"/>
        <end position="22"/>
    </location>
</feature>
<dbReference type="InterPro" id="IPR050975">
    <property type="entry name" value="Sleep_regulator"/>
</dbReference>
<keyword evidence="11" id="KW-1185">Reference proteome</keyword>
<evidence type="ECO:0000256" key="1">
    <source>
        <dbReference type="ARBA" id="ARBA00004589"/>
    </source>
</evidence>
<evidence type="ECO:0000313" key="11">
    <source>
        <dbReference type="Proteomes" id="UP000594454"/>
    </source>
</evidence>
<protein>
    <recommendedName>
        <fullName evidence="12">Protein sleepless</fullName>
    </recommendedName>
</protein>
<keyword evidence="8" id="KW-0449">Lipoprotein</keyword>
<comment type="subcellular location">
    <subcellularLocation>
        <location evidence="1">Membrane</location>
        <topology evidence="1">Lipid-anchor</topology>
        <topology evidence="1">GPI-anchor</topology>
    </subcellularLocation>
</comment>
<keyword evidence="6" id="KW-0472">Membrane</keyword>
<evidence type="ECO:0000256" key="4">
    <source>
        <dbReference type="ARBA" id="ARBA00022729"/>
    </source>
</evidence>
<reference evidence="10 11" key="1">
    <citation type="submission" date="2020-11" db="EMBL/GenBank/DDBJ databases">
        <authorList>
            <person name="Wallbank WR R."/>
            <person name="Pardo Diaz C."/>
            <person name="Kozak K."/>
            <person name="Martin S."/>
            <person name="Jiggins C."/>
            <person name="Moest M."/>
            <person name="Warren A I."/>
            <person name="Generalovic N T."/>
            <person name="Byers J.R.P. K."/>
            <person name="Montejo-Kovacevich G."/>
            <person name="Yen C E."/>
        </authorList>
    </citation>
    <scope>NUCLEOTIDE SEQUENCE [LARGE SCALE GENOMIC DNA]</scope>
</reference>
<evidence type="ECO:0000256" key="8">
    <source>
        <dbReference type="ARBA" id="ARBA00023288"/>
    </source>
</evidence>
<evidence type="ECO:0008006" key="12">
    <source>
        <dbReference type="Google" id="ProtNLM"/>
    </source>
</evidence>
<evidence type="ECO:0000256" key="6">
    <source>
        <dbReference type="ARBA" id="ARBA00023136"/>
    </source>
</evidence>
<dbReference type="EMBL" id="LR899009">
    <property type="protein sequence ID" value="CAD7079964.1"/>
    <property type="molecule type" value="Genomic_DNA"/>
</dbReference>
<accession>A0A7R8YRX9</accession>
<keyword evidence="5" id="KW-1133">Transmembrane helix</keyword>
<dbReference type="PANTHER" id="PTHR33562">
    <property type="entry name" value="ATILLA, ISOFORM B-RELATED-RELATED"/>
    <property type="match status" value="1"/>
</dbReference>
<evidence type="ECO:0000256" key="5">
    <source>
        <dbReference type="ARBA" id="ARBA00022989"/>
    </source>
</evidence>
<dbReference type="AlphaFoldDB" id="A0A7R8YRX9"/>
<keyword evidence="3" id="KW-0812">Transmembrane</keyword>
<dbReference type="OrthoDB" id="6083863at2759"/>
<evidence type="ECO:0000256" key="3">
    <source>
        <dbReference type="ARBA" id="ARBA00022692"/>
    </source>
</evidence>
<dbReference type="GO" id="GO:0030431">
    <property type="term" value="P:sleep"/>
    <property type="evidence" value="ECO:0007669"/>
    <property type="project" value="InterPro"/>
</dbReference>
<evidence type="ECO:0000256" key="7">
    <source>
        <dbReference type="ARBA" id="ARBA00023180"/>
    </source>
</evidence>
<dbReference type="Proteomes" id="UP000594454">
    <property type="component" value="Chromosome 1"/>
</dbReference>
<evidence type="ECO:0000256" key="2">
    <source>
        <dbReference type="ARBA" id="ARBA00022622"/>
    </source>
</evidence>
<feature type="chain" id="PRO_5030733540" description="Protein sleepless" evidence="9">
    <location>
        <begin position="23"/>
        <end position="146"/>
    </location>
</feature>
<dbReference type="GO" id="GO:0032222">
    <property type="term" value="P:regulation of synaptic transmission, cholinergic"/>
    <property type="evidence" value="ECO:0007669"/>
    <property type="project" value="InterPro"/>
</dbReference>
<dbReference type="InterPro" id="IPR031424">
    <property type="entry name" value="QVR-like"/>
</dbReference>
<evidence type="ECO:0000313" key="10">
    <source>
        <dbReference type="EMBL" id="CAD7079964.1"/>
    </source>
</evidence>
<name>A0A7R8YRX9_HERIL</name>
<evidence type="ECO:0000256" key="9">
    <source>
        <dbReference type="SAM" id="SignalP"/>
    </source>
</evidence>
<dbReference type="InParanoid" id="A0A7R8YRX9"/>
<sequence length="146" mass="15663">MALNKVVLAIFAVLFITETCNAIKCYECQSDIDPKCTERASASDLRVVDCATRRPPAWLLGAGPATKCVKMVRNVFASGGQTVTNRGCFFENPAVFSGNCMSNPLDRVVDFKSCDVCDSDMCNSAPGRYATFGVTAVLVALAAYLL</sequence>
<dbReference type="GO" id="GO:0098552">
    <property type="term" value="C:side of membrane"/>
    <property type="evidence" value="ECO:0007669"/>
    <property type="project" value="UniProtKB-KW"/>
</dbReference>
<organism evidence="10 11">
    <name type="scientific">Hermetia illucens</name>
    <name type="common">Black soldier fly</name>
    <dbReference type="NCBI Taxonomy" id="343691"/>
    <lineage>
        <taxon>Eukaryota</taxon>
        <taxon>Metazoa</taxon>
        <taxon>Ecdysozoa</taxon>
        <taxon>Arthropoda</taxon>
        <taxon>Hexapoda</taxon>
        <taxon>Insecta</taxon>
        <taxon>Pterygota</taxon>
        <taxon>Neoptera</taxon>
        <taxon>Endopterygota</taxon>
        <taxon>Diptera</taxon>
        <taxon>Brachycera</taxon>
        <taxon>Stratiomyomorpha</taxon>
        <taxon>Stratiomyidae</taxon>
        <taxon>Hermetiinae</taxon>
        <taxon>Hermetia</taxon>
    </lineage>
</organism>
<keyword evidence="2" id="KW-0336">GPI-anchor</keyword>
<keyword evidence="7" id="KW-0325">Glycoprotein</keyword>
<dbReference type="Pfam" id="PF17064">
    <property type="entry name" value="QVR"/>
    <property type="match status" value="1"/>
</dbReference>
<gene>
    <name evidence="10" type="ORF">HERILL_LOCUS3146</name>
</gene>
<proteinExistence type="predicted"/>
<keyword evidence="4 9" id="KW-0732">Signal</keyword>